<evidence type="ECO:0000313" key="3">
    <source>
        <dbReference type="Proteomes" id="UP000476310"/>
    </source>
</evidence>
<gene>
    <name evidence="2" type="ORF">G4H13_13890</name>
</gene>
<keyword evidence="1" id="KW-1133">Transmembrane helix</keyword>
<feature type="transmembrane region" description="Helical" evidence="1">
    <location>
        <begin position="595"/>
        <end position="612"/>
    </location>
</feature>
<dbReference type="AlphaFoldDB" id="A0A6G4ADH7"/>
<evidence type="ECO:0000313" key="2">
    <source>
        <dbReference type="EMBL" id="NEW71466.1"/>
    </source>
</evidence>
<sequence length="655" mass="72458">MKPTRQWLEVKNLTADERTLLTNITFGGAWQIQKSKTKKQENLRVRAQVIHQLITGRGSFYNAEENGWTSPRLVAIRNAEIIGILDLESVRLHCPLLIEDCTFSSGISLRESQSRTIRIHRCSLEYVNANQLQAHGDFELHNVAIRDSLLLHEATISGNVSIEGEFEKSTHSSSIDCTRMEVNGDAQIIPKSSEQVKLTGANIRGALSVYGGYRGPEAFEAPNLEVGLDALFGYGLESRNEIKDLTIRGRLSLTGAHIHGDLDMAGKFYAEDFPGYSAIFAENIRVDGDFLGSCQTQGRLRLTGARVGSNVILSGSYDASPREDFAIWADRIRVDQNFSAGLDSERKVVTFDTEGRASLLGCWIGGDMRLSGQLTSGDDSESVALDVRNSQIEQDMELYFSADGDVMMNGVQIVGNLVLRGECGDITAERLRVGHTFFCRPKKLDHLNLAFSELRVWVIRNPEAETLRASQTVLRGCTYEAMPYLSEAGVEEWIKWLDKDPAPGFSTQPFSQLAGVYRAYGHDPEARTVLISGEVRRRKQQSWLHRAWGRVLWVTAGYGYRPLLMVAWLALIVLIGTSVTAALPRSDFIINGRIASPFNPFLYTIGSVLPIVDLGESKIVPHGAAQWVSAILVTLGWVLATAVIAAVTNILRRGD</sequence>
<accession>A0A6G4ADH7</accession>
<name>A0A6G4ADH7_9ACTN</name>
<organism evidence="2 3">
    <name type="scientific">Streptomyces rhizosphaericus</name>
    <dbReference type="NCBI Taxonomy" id="114699"/>
    <lineage>
        <taxon>Bacteria</taxon>
        <taxon>Bacillati</taxon>
        <taxon>Actinomycetota</taxon>
        <taxon>Actinomycetes</taxon>
        <taxon>Kitasatosporales</taxon>
        <taxon>Streptomycetaceae</taxon>
        <taxon>Streptomyces</taxon>
        <taxon>Streptomyces violaceusniger group</taxon>
    </lineage>
</organism>
<comment type="caution">
    <text evidence="2">The sequence shown here is derived from an EMBL/GenBank/DDBJ whole genome shotgun (WGS) entry which is preliminary data.</text>
</comment>
<reference evidence="2" key="1">
    <citation type="submission" date="2020-02" db="EMBL/GenBank/DDBJ databases">
        <title>A new Streptomyces sp. for controlling soil-borne diseases.</title>
        <authorList>
            <person name="Li X."/>
            <person name="Tian Y."/>
            <person name="Gao K."/>
        </authorList>
    </citation>
    <scope>NUCLEOTIDE SEQUENCE [LARGE SCALE GENOMIC DNA]</scope>
    <source>
        <strain evidence="2">0250</strain>
    </source>
</reference>
<proteinExistence type="predicted"/>
<keyword evidence="1" id="KW-0812">Transmembrane</keyword>
<dbReference type="Proteomes" id="UP000476310">
    <property type="component" value="Unassembled WGS sequence"/>
</dbReference>
<dbReference type="EMBL" id="JAAIKT010000013">
    <property type="protein sequence ID" value="NEW71466.1"/>
    <property type="molecule type" value="Genomic_DNA"/>
</dbReference>
<keyword evidence="3" id="KW-1185">Reference proteome</keyword>
<feature type="transmembrane region" description="Helical" evidence="1">
    <location>
        <begin position="624"/>
        <end position="651"/>
    </location>
</feature>
<protein>
    <submittedName>
        <fullName evidence="2">DUF4097 domain-containing protein</fullName>
    </submittedName>
</protein>
<feature type="transmembrane region" description="Helical" evidence="1">
    <location>
        <begin position="563"/>
        <end position="583"/>
    </location>
</feature>
<evidence type="ECO:0000256" key="1">
    <source>
        <dbReference type="SAM" id="Phobius"/>
    </source>
</evidence>
<keyword evidence="1" id="KW-0472">Membrane</keyword>
<dbReference type="RefSeq" id="WP_206282284.1">
    <property type="nucleotide sequence ID" value="NZ_JAAIKT010000013.1"/>
</dbReference>